<feature type="transmembrane region" description="Helical" evidence="1">
    <location>
        <begin position="53"/>
        <end position="73"/>
    </location>
</feature>
<reference evidence="3" key="1">
    <citation type="journal article" date="2023" name="Nat. Commun.">
        <title>Diploid and tetraploid genomes of Acorus and the evolution of monocots.</title>
        <authorList>
            <person name="Ma L."/>
            <person name="Liu K.W."/>
            <person name="Li Z."/>
            <person name="Hsiao Y.Y."/>
            <person name="Qi Y."/>
            <person name="Fu T."/>
            <person name="Tang G.D."/>
            <person name="Zhang D."/>
            <person name="Sun W.H."/>
            <person name="Liu D.K."/>
            <person name="Li Y."/>
            <person name="Chen G.Z."/>
            <person name="Liu X.D."/>
            <person name="Liao X.Y."/>
            <person name="Jiang Y.T."/>
            <person name="Yu X."/>
            <person name="Hao Y."/>
            <person name="Huang J."/>
            <person name="Zhao X.W."/>
            <person name="Ke S."/>
            <person name="Chen Y.Y."/>
            <person name="Wu W.L."/>
            <person name="Hsu J.L."/>
            <person name="Lin Y.F."/>
            <person name="Huang M.D."/>
            <person name="Li C.Y."/>
            <person name="Huang L."/>
            <person name="Wang Z.W."/>
            <person name="Zhao X."/>
            <person name="Zhong W.Y."/>
            <person name="Peng D.H."/>
            <person name="Ahmad S."/>
            <person name="Lan S."/>
            <person name="Zhang J.S."/>
            <person name="Tsai W.C."/>
            <person name="Van de Peer Y."/>
            <person name="Liu Z.J."/>
        </authorList>
    </citation>
    <scope>NUCLEOTIDE SEQUENCE</scope>
    <source>
        <strain evidence="3">CP</strain>
    </source>
</reference>
<gene>
    <name evidence="3" type="ORF">QJS10_CPA08g00933</name>
</gene>
<proteinExistence type="predicted"/>
<keyword evidence="1" id="KW-0472">Membrane</keyword>
<keyword evidence="2" id="KW-0732">Signal</keyword>
<comment type="caution">
    <text evidence="3">The sequence shown here is derived from an EMBL/GenBank/DDBJ whole genome shotgun (WGS) entry which is preliminary data.</text>
</comment>
<evidence type="ECO:0000256" key="1">
    <source>
        <dbReference type="SAM" id="Phobius"/>
    </source>
</evidence>
<sequence>MSENRGRRSLRHILVAFISILLHSHQGVADDLSAPKNGTAIDKHAKSGGSTGVEVVGIFLAVIAIVLLSIFLFKMWQKKKREEQHTRLLRLFEEDDELELELGLHD</sequence>
<organism evidence="3 4">
    <name type="scientific">Acorus calamus</name>
    <name type="common">Sweet flag</name>
    <dbReference type="NCBI Taxonomy" id="4465"/>
    <lineage>
        <taxon>Eukaryota</taxon>
        <taxon>Viridiplantae</taxon>
        <taxon>Streptophyta</taxon>
        <taxon>Embryophyta</taxon>
        <taxon>Tracheophyta</taxon>
        <taxon>Spermatophyta</taxon>
        <taxon>Magnoliopsida</taxon>
        <taxon>Liliopsida</taxon>
        <taxon>Acoraceae</taxon>
        <taxon>Acorus</taxon>
    </lineage>
</organism>
<feature type="signal peptide" evidence="2">
    <location>
        <begin position="1"/>
        <end position="29"/>
    </location>
</feature>
<evidence type="ECO:0000313" key="3">
    <source>
        <dbReference type="EMBL" id="KAK1310592.1"/>
    </source>
</evidence>
<keyword evidence="1" id="KW-0812">Transmembrane</keyword>
<evidence type="ECO:0000313" key="4">
    <source>
        <dbReference type="Proteomes" id="UP001180020"/>
    </source>
</evidence>
<reference evidence="3" key="2">
    <citation type="submission" date="2023-06" db="EMBL/GenBank/DDBJ databases">
        <authorList>
            <person name="Ma L."/>
            <person name="Liu K.-W."/>
            <person name="Li Z."/>
            <person name="Hsiao Y.-Y."/>
            <person name="Qi Y."/>
            <person name="Fu T."/>
            <person name="Tang G."/>
            <person name="Zhang D."/>
            <person name="Sun W.-H."/>
            <person name="Liu D.-K."/>
            <person name="Li Y."/>
            <person name="Chen G.-Z."/>
            <person name="Liu X.-D."/>
            <person name="Liao X.-Y."/>
            <person name="Jiang Y.-T."/>
            <person name="Yu X."/>
            <person name="Hao Y."/>
            <person name="Huang J."/>
            <person name="Zhao X.-W."/>
            <person name="Ke S."/>
            <person name="Chen Y.-Y."/>
            <person name="Wu W.-L."/>
            <person name="Hsu J.-L."/>
            <person name="Lin Y.-F."/>
            <person name="Huang M.-D."/>
            <person name="Li C.-Y."/>
            <person name="Huang L."/>
            <person name="Wang Z.-W."/>
            <person name="Zhao X."/>
            <person name="Zhong W.-Y."/>
            <person name="Peng D.-H."/>
            <person name="Ahmad S."/>
            <person name="Lan S."/>
            <person name="Zhang J.-S."/>
            <person name="Tsai W.-C."/>
            <person name="Van De Peer Y."/>
            <person name="Liu Z.-J."/>
        </authorList>
    </citation>
    <scope>NUCLEOTIDE SEQUENCE</scope>
    <source>
        <strain evidence="3">CP</strain>
        <tissue evidence="3">Leaves</tissue>
    </source>
</reference>
<dbReference type="PANTHER" id="PTHR33780:SF10">
    <property type="entry name" value="TRANSMEMBRANE PROTEIN"/>
    <property type="match status" value="1"/>
</dbReference>
<dbReference type="PANTHER" id="PTHR33780">
    <property type="entry name" value="EXPRESSED PROTEIN"/>
    <property type="match status" value="1"/>
</dbReference>
<name>A0AAV9EB32_ACOCL</name>
<keyword evidence="1" id="KW-1133">Transmembrane helix</keyword>
<evidence type="ECO:0000256" key="2">
    <source>
        <dbReference type="SAM" id="SignalP"/>
    </source>
</evidence>
<dbReference type="EMBL" id="JAUJYO010000008">
    <property type="protein sequence ID" value="KAK1310592.1"/>
    <property type="molecule type" value="Genomic_DNA"/>
</dbReference>
<keyword evidence="4" id="KW-1185">Reference proteome</keyword>
<accession>A0AAV9EB32</accession>
<feature type="chain" id="PRO_5043687210" evidence="2">
    <location>
        <begin position="30"/>
        <end position="106"/>
    </location>
</feature>
<protein>
    <submittedName>
        <fullName evidence="3">Uncharacterized protein</fullName>
    </submittedName>
</protein>
<dbReference type="AlphaFoldDB" id="A0AAV9EB32"/>
<dbReference type="Proteomes" id="UP001180020">
    <property type="component" value="Unassembled WGS sequence"/>
</dbReference>